<feature type="binding site" evidence="7">
    <location>
        <position position="117"/>
    </location>
    <ligand>
        <name>Zn(2+)</name>
        <dbReference type="ChEBI" id="CHEBI:29105"/>
    </ligand>
</feature>
<dbReference type="PANTHER" id="PTHR43311">
    <property type="entry name" value="GLUTAMATE--TRNA LIGASE"/>
    <property type="match status" value="1"/>
</dbReference>
<dbReference type="RefSeq" id="WP_226767230.1">
    <property type="nucleotide sequence ID" value="NZ_BAAAEO010000003.1"/>
</dbReference>
<keyword evidence="8" id="KW-0648">Protein biosynthesis</keyword>
<evidence type="ECO:0000256" key="2">
    <source>
        <dbReference type="ARBA" id="ARBA00022723"/>
    </source>
</evidence>
<feature type="binding site" evidence="7">
    <location>
        <begin position="11"/>
        <end position="15"/>
    </location>
    <ligand>
        <name>L-glutamate</name>
        <dbReference type="ChEBI" id="CHEBI:29985"/>
    </ligand>
</feature>
<evidence type="ECO:0000256" key="7">
    <source>
        <dbReference type="HAMAP-Rule" id="MF_01428"/>
    </source>
</evidence>
<feature type="binding site" evidence="7">
    <location>
        <position position="192"/>
    </location>
    <ligand>
        <name>L-glutamate</name>
        <dbReference type="ChEBI" id="CHEBI:29985"/>
    </ligand>
</feature>
<keyword evidence="6 7" id="KW-0030">Aminoacyl-tRNA synthetase</keyword>
<evidence type="ECO:0000256" key="8">
    <source>
        <dbReference type="RuleBase" id="RU363037"/>
    </source>
</evidence>
<accession>A0ABN1DTJ9</accession>
<feature type="binding site" evidence="7">
    <location>
        <position position="174"/>
    </location>
    <ligand>
        <name>L-glutamate</name>
        <dbReference type="ChEBI" id="CHEBI:29985"/>
    </ligand>
</feature>
<evidence type="ECO:0000256" key="4">
    <source>
        <dbReference type="ARBA" id="ARBA00022833"/>
    </source>
</evidence>
<dbReference type="HAMAP" id="MF_01428">
    <property type="entry name" value="Glu_Q_tRNA_synth"/>
    <property type="match status" value="1"/>
</dbReference>
<feature type="binding site" evidence="7">
    <location>
        <position position="121"/>
    </location>
    <ligand>
        <name>Zn(2+)</name>
        <dbReference type="ChEBI" id="CHEBI:29105"/>
    </ligand>
</feature>
<dbReference type="Proteomes" id="UP001501169">
    <property type="component" value="Unassembled WGS sequence"/>
</dbReference>
<gene>
    <name evidence="10" type="primary">gluQRS</name>
    <name evidence="7" type="synonym">gluQ</name>
    <name evidence="10" type="ORF">GCM10009098_19340</name>
</gene>
<dbReference type="InterPro" id="IPR014729">
    <property type="entry name" value="Rossmann-like_a/b/a_fold"/>
</dbReference>
<evidence type="ECO:0000256" key="6">
    <source>
        <dbReference type="ARBA" id="ARBA00023146"/>
    </source>
</evidence>
<evidence type="ECO:0000259" key="9">
    <source>
        <dbReference type="Pfam" id="PF00749"/>
    </source>
</evidence>
<feature type="binding site" evidence="7">
    <location>
        <position position="47"/>
    </location>
    <ligand>
        <name>L-glutamate</name>
        <dbReference type="ChEBI" id="CHEBI:29985"/>
    </ligand>
</feature>
<reference evidence="10 11" key="1">
    <citation type="journal article" date="2019" name="Int. J. Syst. Evol. Microbiol.">
        <title>The Global Catalogue of Microorganisms (GCM) 10K type strain sequencing project: providing services to taxonomists for standard genome sequencing and annotation.</title>
        <authorList>
            <consortium name="The Broad Institute Genomics Platform"/>
            <consortium name="The Broad Institute Genome Sequencing Center for Infectious Disease"/>
            <person name="Wu L."/>
            <person name="Ma J."/>
        </authorList>
    </citation>
    <scope>NUCLEOTIDE SEQUENCE [LARGE SCALE GENOMIC DNA]</scope>
    <source>
        <strain evidence="10 11">JCM 14331</strain>
    </source>
</reference>
<feature type="short sequence motif" description="'HIGH' region" evidence="7">
    <location>
        <begin position="14"/>
        <end position="24"/>
    </location>
</feature>
<dbReference type="EMBL" id="BAAAEO010000003">
    <property type="protein sequence ID" value="GAA0551794.1"/>
    <property type="molecule type" value="Genomic_DNA"/>
</dbReference>
<dbReference type="EC" id="6.1.1.-" evidence="7"/>
<evidence type="ECO:0000256" key="3">
    <source>
        <dbReference type="ARBA" id="ARBA00022741"/>
    </source>
</evidence>
<sequence length="297" mass="33184">MPGLSPAYTGRFAPSPSGPLHFGSLIAALGSYLQAKSQQGRWLVRMEDIDTPRMVPGADSDILRTLEQFGLHWDGEVLYQSQRLERYQQIFAHLQQLKLLYGCACNRKRVNELGGIYDNHCATLNNQSGNLAWRLRSQGVKTGFADLVFGQQSIPAALANEDYIIKRRDGLFAYQLVVVVDDIDQAITEVIRGADLLEMTPRQQALCNLLGARPPAYGHLPLAVTAPGFKLSKQNHAAAVSEWHVTETLHQALRFLGQQPPPELYRVTVDELLSWAIAHWNLTKVPTQLEINSTEFQ</sequence>
<dbReference type="SUPFAM" id="SSF52374">
    <property type="entry name" value="Nucleotidylyl transferase"/>
    <property type="match status" value="1"/>
</dbReference>
<feature type="short sequence motif" description="'KMSKS' region" evidence="7">
    <location>
        <begin position="230"/>
        <end position="234"/>
    </location>
</feature>
<keyword evidence="3 7" id="KW-0547">Nucleotide-binding</keyword>
<dbReference type="PANTHER" id="PTHR43311:SF1">
    <property type="entry name" value="GLUTAMYL-Q TRNA(ASP) SYNTHETASE"/>
    <property type="match status" value="1"/>
</dbReference>
<dbReference type="Gene3D" id="3.40.50.620">
    <property type="entry name" value="HUPs"/>
    <property type="match status" value="1"/>
</dbReference>
<organism evidence="10 11">
    <name type="scientific">Rheinheimera aquimaris</name>
    <dbReference type="NCBI Taxonomy" id="412437"/>
    <lineage>
        <taxon>Bacteria</taxon>
        <taxon>Pseudomonadati</taxon>
        <taxon>Pseudomonadota</taxon>
        <taxon>Gammaproteobacteria</taxon>
        <taxon>Chromatiales</taxon>
        <taxon>Chromatiaceae</taxon>
        <taxon>Rheinheimera</taxon>
    </lineage>
</organism>
<comment type="function">
    <text evidence="7">Catalyzes the tRNA-independent activation of glutamate in presence of ATP and the subsequent transfer of glutamate onto a tRNA(Asp). Glutamate is transferred on the 2-amino-5-(4,5-dihydroxy-2-cyclopenten-1-yl) moiety of the queuosine in the wobble position of the QUC anticodon.</text>
</comment>
<dbReference type="NCBIfam" id="TIGR03838">
    <property type="entry name" value="queuosine_YadB"/>
    <property type="match status" value="1"/>
</dbReference>
<feature type="binding site" evidence="7">
    <location>
        <position position="105"/>
    </location>
    <ligand>
        <name>Zn(2+)</name>
        <dbReference type="ChEBI" id="CHEBI:29105"/>
    </ligand>
</feature>
<feature type="binding site" evidence="7">
    <location>
        <position position="233"/>
    </location>
    <ligand>
        <name>ATP</name>
        <dbReference type="ChEBI" id="CHEBI:30616"/>
    </ligand>
</feature>
<keyword evidence="5 7" id="KW-0067">ATP-binding</keyword>
<dbReference type="NCBIfam" id="NF004314">
    <property type="entry name" value="PRK05710.1-3"/>
    <property type="match status" value="1"/>
</dbReference>
<dbReference type="InterPro" id="IPR020058">
    <property type="entry name" value="Glu/Gln-tRNA-synth_Ib_cat-dom"/>
</dbReference>
<evidence type="ECO:0000256" key="5">
    <source>
        <dbReference type="ARBA" id="ARBA00022840"/>
    </source>
</evidence>
<feature type="domain" description="Glutamyl/glutaminyl-tRNA synthetase class Ib catalytic" evidence="9">
    <location>
        <begin position="11"/>
        <end position="247"/>
    </location>
</feature>
<dbReference type="InterPro" id="IPR049940">
    <property type="entry name" value="GluQ/Sye"/>
</dbReference>
<dbReference type="Pfam" id="PF00749">
    <property type="entry name" value="tRNA-synt_1c"/>
    <property type="match status" value="1"/>
</dbReference>
<keyword evidence="4 7" id="KW-0862">Zinc</keyword>
<comment type="cofactor">
    <cofactor evidence="7">
        <name>Zn(2+)</name>
        <dbReference type="ChEBI" id="CHEBI:29105"/>
    </cofactor>
    <text evidence="7">Binds 1 zinc ion per subunit.</text>
</comment>
<keyword evidence="2 7" id="KW-0479">Metal-binding</keyword>
<dbReference type="InterPro" id="IPR000924">
    <property type="entry name" value="Glu/Gln-tRNA-synth"/>
</dbReference>
<proteinExistence type="inferred from homology"/>
<keyword evidence="11" id="KW-1185">Reference proteome</keyword>
<evidence type="ECO:0000313" key="11">
    <source>
        <dbReference type="Proteomes" id="UP001501169"/>
    </source>
</evidence>
<dbReference type="InterPro" id="IPR022380">
    <property type="entry name" value="Glu-Q_tRNA(Asp)_Synthase"/>
</dbReference>
<protein>
    <recommendedName>
        <fullName evidence="7">Glutamyl-Q tRNA(Asp) synthetase</fullName>
        <shortName evidence="7">Glu-Q-RSs</shortName>
        <ecNumber evidence="7">6.1.1.-</ecNumber>
    </recommendedName>
</protein>
<feature type="binding site" evidence="7">
    <location>
        <position position="103"/>
    </location>
    <ligand>
        <name>Zn(2+)</name>
        <dbReference type="ChEBI" id="CHEBI:29105"/>
    </ligand>
</feature>
<evidence type="ECO:0000313" key="10">
    <source>
        <dbReference type="EMBL" id="GAA0551794.1"/>
    </source>
</evidence>
<dbReference type="PRINTS" id="PR00987">
    <property type="entry name" value="TRNASYNTHGLU"/>
</dbReference>
<name>A0ABN1DTJ9_9GAMM</name>
<comment type="similarity">
    <text evidence="7">Belongs to the class-I aminoacyl-tRNA synthetase family. GluQ subfamily.</text>
</comment>
<comment type="caution">
    <text evidence="10">The sequence shown here is derived from an EMBL/GenBank/DDBJ whole genome shotgun (WGS) entry which is preliminary data.</text>
</comment>
<evidence type="ECO:0000256" key="1">
    <source>
        <dbReference type="ARBA" id="ARBA00022598"/>
    </source>
</evidence>
<keyword evidence="1 7" id="KW-0436">Ligase</keyword>